<organism evidence="1 2">
    <name type="scientific">Brassica napus</name>
    <name type="common">Rape</name>
    <dbReference type="NCBI Taxonomy" id="3708"/>
    <lineage>
        <taxon>Eukaryota</taxon>
        <taxon>Viridiplantae</taxon>
        <taxon>Streptophyta</taxon>
        <taxon>Embryophyta</taxon>
        <taxon>Tracheophyta</taxon>
        <taxon>Spermatophyta</taxon>
        <taxon>Magnoliopsida</taxon>
        <taxon>eudicotyledons</taxon>
        <taxon>Gunneridae</taxon>
        <taxon>Pentapetalae</taxon>
        <taxon>rosids</taxon>
        <taxon>malvids</taxon>
        <taxon>Brassicales</taxon>
        <taxon>Brassicaceae</taxon>
        <taxon>Brassiceae</taxon>
        <taxon>Brassica</taxon>
    </lineage>
</organism>
<evidence type="ECO:0000313" key="1">
    <source>
        <dbReference type="EMBL" id="KAH0880662.1"/>
    </source>
</evidence>
<dbReference type="Proteomes" id="UP000824890">
    <property type="component" value="Unassembled WGS sequence"/>
</dbReference>
<accession>A0ABQ7ZKB0</accession>
<name>A0ABQ7ZKB0_BRANA</name>
<sequence length="75" mass="8167">MVKMETLETLTVGIISHSLRENAASTEIRNASKTCVQRTKQYAIVSANVPSQDFGGTNMDAIVEGLIPLIAYRNV</sequence>
<reference evidence="1 2" key="1">
    <citation type="submission" date="2021-05" db="EMBL/GenBank/DDBJ databases">
        <title>Genome Assembly of Synthetic Allotetraploid Brassica napus Reveals Homoeologous Exchanges between Subgenomes.</title>
        <authorList>
            <person name="Davis J.T."/>
        </authorList>
    </citation>
    <scope>NUCLEOTIDE SEQUENCE [LARGE SCALE GENOMIC DNA]</scope>
    <source>
        <strain evidence="2">cv. Da-Ae</strain>
        <tissue evidence="1">Seedling</tissue>
    </source>
</reference>
<gene>
    <name evidence="1" type="ORF">HID58_068056</name>
</gene>
<keyword evidence="2" id="KW-1185">Reference proteome</keyword>
<protein>
    <submittedName>
        <fullName evidence="1">Uncharacterized protein</fullName>
    </submittedName>
</protein>
<comment type="caution">
    <text evidence="1">The sequence shown here is derived from an EMBL/GenBank/DDBJ whole genome shotgun (WGS) entry which is preliminary data.</text>
</comment>
<dbReference type="EMBL" id="JAGKQM010000015">
    <property type="protein sequence ID" value="KAH0880662.1"/>
    <property type="molecule type" value="Genomic_DNA"/>
</dbReference>
<evidence type="ECO:0000313" key="2">
    <source>
        <dbReference type="Proteomes" id="UP000824890"/>
    </source>
</evidence>
<proteinExistence type="predicted"/>